<evidence type="ECO:0000313" key="2">
    <source>
        <dbReference type="Proteomes" id="UP000474757"/>
    </source>
</evidence>
<dbReference type="EMBL" id="JAAGAB010000002">
    <property type="protein sequence ID" value="NDV00839.1"/>
    <property type="molecule type" value="Genomic_DNA"/>
</dbReference>
<evidence type="ECO:0000313" key="1">
    <source>
        <dbReference type="EMBL" id="NDV00839.1"/>
    </source>
</evidence>
<proteinExistence type="predicted"/>
<comment type="caution">
    <text evidence="1">The sequence shown here is derived from an EMBL/GenBank/DDBJ whole genome shotgun (WGS) entry which is preliminary data.</text>
</comment>
<accession>A0A6B2JW14</accession>
<dbReference type="RefSeq" id="WP_163891709.1">
    <property type="nucleotide sequence ID" value="NZ_JAAFYS010000002.1"/>
</dbReference>
<sequence length="112" mass="12060">MHDGTPPALVPEGGLQAETARTLKTLIKTRQQLEAAVDKMDPDEDDAAAKEIAALGRKLAEALAYAYETERRYNEWVAKQAGDGTAGELDLADIRTQVGCRLARLRSCCTGG</sequence>
<gene>
    <name evidence="1" type="ORF">GZA08_07635</name>
</gene>
<keyword evidence="2" id="KW-1185">Reference proteome</keyword>
<organism evidence="1 2">
    <name type="scientific">Pseudoroseicyclus tamaricis</name>
    <dbReference type="NCBI Taxonomy" id="2705421"/>
    <lineage>
        <taxon>Bacteria</taxon>
        <taxon>Pseudomonadati</taxon>
        <taxon>Pseudomonadota</taxon>
        <taxon>Alphaproteobacteria</taxon>
        <taxon>Rhodobacterales</taxon>
        <taxon>Paracoccaceae</taxon>
        <taxon>Pseudoroseicyclus</taxon>
    </lineage>
</organism>
<reference evidence="1 2" key="1">
    <citation type="submission" date="2020-02" db="EMBL/GenBank/DDBJ databases">
        <title>Pseudoroseicyclus tamarix, sp. nov., isolated from offshore sediment of a Tamarix chinensis forest.</title>
        <authorList>
            <person name="Gai Y."/>
        </authorList>
    </citation>
    <scope>NUCLEOTIDE SEQUENCE [LARGE SCALE GENOMIC DNA]</scope>
    <source>
        <strain evidence="1 2">CLL3-39</strain>
    </source>
</reference>
<name>A0A6B2JW14_9RHOB</name>
<protein>
    <submittedName>
        <fullName evidence="1">Uncharacterized protein</fullName>
    </submittedName>
</protein>
<dbReference type="Proteomes" id="UP000474757">
    <property type="component" value="Unassembled WGS sequence"/>
</dbReference>
<dbReference type="AlphaFoldDB" id="A0A6B2JW14"/>